<evidence type="ECO:0000313" key="2">
    <source>
        <dbReference type="Proteomes" id="UP000215914"/>
    </source>
</evidence>
<proteinExistence type="predicted"/>
<accession>A0A9K3HKW4</accession>
<dbReference type="EMBL" id="MNCJ02000326">
    <property type="protein sequence ID" value="KAF5780333.1"/>
    <property type="molecule type" value="Genomic_DNA"/>
</dbReference>
<organism evidence="1 2">
    <name type="scientific">Helianthus annuus</name>
    <name type="common">Common sunflower</name>
    <dbReference type="NCBI Taxonomy" id="4232"/>
    <lineage>
        <taxon>Eukaryota</taxon>
        <taxon>Viridiplantae</taxon>
        <taxon>Streptophyta</taxon>
        <taxon>Embryophyta</taxon>
        <taxon>Tracheophyta</taxon>
        <taxon>Spermatophyta</taxon>
        <taxon>Magnoliopsida</taxon>
        <taxon>eudicotyledons</taxon>
        <taxon>Gunneridae</taxon>
        <taxon>Pentapetalae</taxon>
        <taxon>asterids</taxon>
        <taxon>campanulids</taxon>
        <taxon>Asterales</taxon>
        <taxon>Asteraceae</taxon>
        <taxon>Asteroideae</taxon>
        <taxon>Heliantheae alliance</taxon>
        <taxon>Heliantheae</taxon>
        <taxon>Helianthus</taxon>
    </lineage>
</organism>
<sequence>MRNIPPTRIPNKEPIFCGVDDGYECVVMDEKTSSNVSNCVFKMYT</sequence>
<reference evidence="1" key="1">
    <citation type="journal article" date="2017" name="Nature">
        <title>The sunflower genome provides insights into oil metabolism, flowering and Asterid evolution.</title>
        <authorList>
            <person name="Badouin H."/>
            <person name="Gouzy J."/>
            <person name="Grassa C.J."/>
            <person name="Murat F."/>
            <person name="Staton S.E."/>
            <person name="Cottret L."/>
            <person name="Lelandais-Briere C."/>
            <person name="Owens G.L."/>
            <person name="Carrere S."/>
            <person name="Mayjonade B."/>
            <person name="Legrand L."/>
            <person name="Gill N."/>
            <person name="Kane N.C."/>
            <person name="Bowers J.E."/>
            <person name="Hubner S."/>
            <person name="Bellec A."/>
            <person name="Berard A."/>
            <person name="Berges H."/>
            <person name="Blanchet N."/>
            <person name="Boniface M.C."/>
            <person name="Brunel D."/>
            <person name="Catrice O."/>
            <person name="Chaidir N."/>
            <person name="Claudel C."/>
            <person name="Donnadieu C."/>
            <person name="Faraut T."/>
            <person name="Fievet G."/>
            <person name="Helmstetter N."/>
            <person name="King M."/>
            <person name="Knapp S.J."/>
            <person name="Lai Z."/>
            <person name="Le Paslier M.C."/>
            <person name="Lippi Y."/>
            <person name="Lorenzon L."/>
            <person name="Mandel J.R."/>
            <person name="Marage G."/>
            <person name="Marchand G."/>
            <person name="Marquand E."/>
            <person name="Bret-Mestries E."/>
            <person name="Morien E."/>
            <person name="Nambeesan S."/>
            <person name="Nguyen T."/>
            <person name="Pegot-Espagnet P."/>
            <person name="Pouilly N."/>
            <person name="Raftis F."/>
            <person name="Sallet E."/>
            <person name="Schiex T."/>
            <person name="Thomas J."/>
            <person name="Vandecasteele C."/>
            <person name="Vares D."/>
            <person name="Vear F."/>
            <person name="Vautrin S."/>
            <person name="Crespi M."/>
            <person name="Mangin B."/>
            <person name="Burke J.M."/>
            <person name="Salse J."/>
            <person name="Munos S."/>
            <person name="Vincourt P."/>
            <person name="Rieseberg L.H."/>
            <person name="Langlade N.B."/>
        </authorList>
    </citation>
    <scope>NUCLEOTIDE SEQUENCE</scope>
    <source>
        <tissue evidence="1">Leaves</tissue>
    </source>
</reference>
<comment type="caution">
    <text evidence="1">The sequence shown here is derived from an EMBL/GenBank/DDBJ whole genome shotgun (WGS) entry which is preliminary data.</text>
</comment>
<gene>
    <name evidence="1" type="ORF">HanXRQr2_Chr11g0470691</name>
</gene>
<keyword evidence="2" id="KW-1185">Reference proteome</keyword>
<dbReference type="Proteomes" id="UP000215914">
    <property type="component" value="Unassembled WGS sequence"/>
</dbReference>
<dbReference type="AlphaFoldDB" id="A0A9K3HKW4"/>
<dbReference type="Gramene" id="mRNA:HanXRQr2_Chr11g0470691">
    <property type="protein sequence ID" value="mRNA:HanXRQr2_Chr11g0470691"/>
    <property type="gene ID" value="HanXRQr2_Chr11g0470691"/>
</dbReference>
<name>A0A9K3HKW4_HELAN</name>
<protein>
    <submittedName>
        <fullName evidence="1">Uncharacterized protein</fullName>
    </submittedName>
</protein>
<reference evidence="1" key="2">
    <citation type="submission" date="2020-06" db="EMBL/GenBank/DDBJ databases">
        <title>Helianthus annuus Genome sequencing and assembly Release 2.</title>
        <authorList>
            <person name="Gouzy J."/>
            <person name="Langlade N."/>
            <person name="Munos S."/>
        </authorList>
    </citation>
    <scope>NUCLEOTIDE SEQUENCE</scope>
    <source>
        <tissue evidence="1">Leaves</tissue>
    </source>
</reference>
<evidence type="ECO:0000313" key="1">
    <source>
        <dbReference type="EMBL" id="KAF5780333.1"/>
    </source>
</evidence>